<comment type="caution">
    <text evidence="2">The sequence shown here is derived from an EMBL/GenBank/DDBJ whole genome shotgun (WGS) entry which is preliminary data.</text>
</comment>
<protein>
    <recommendedName>
        <fullName evidence="1">Glutaredoxin domain-containing protein</fullName>
    </recommendedName>
</protein>
<dbReference type="SUPFAM" id="SSF52833">
    <property type="entry name" value="Thioredoxin-like"/>
    <property type="match status" value="1"/>
</dbReference>
<sequence length="51" mass="5844">MKLYTYSHCPFCARVSYIAGKLKIKLEEVIIDYDDIETPTNLIGKKIGTYS</sequence>
<name>A0A0F9TTT3_9ZZZZ</name>
<dbReference type="InterPro" id="IPR002109">
    <property type="entry name" value="Glutaredoxin"/>
</dbReference>
<evidence type="ECO:0000313" key="2">
    <source>
        <dbReference type="EMBL" id="KKN44763.1"/>
    </source>
</evidence>
<feature type="domain" description="Glutaredoxin" evidence="1">
    <location>
        <begin position="2"/>
        <end position="35"/>
    </location>
</feature>
<proteinExistence type="predicted"/>
<dbReference type="InterPro" id="IPR036249">
    <property type="entry name" value="Thioredoxin-like_sf"/>
</dbReference>
<dbReference type="AlphaFoldDB" id="A0A0F9TTT3"/>
<dbReference type="PROSITE" id="PS00195">
    <property type="entry name" value="GLUTAREDOXIN_1"/>
    <property type="match status" value="1"/>
</dbReference>
<evidence type="ECO:0000259" key="1">
    <source>
        <dbReference type="Pfam" id="PF00462"/>
    </source>
</evidence>
<dbReference type="Pfam" id="PF00462">
    <property type="entry name" value="Glutaredoxin"/>
    <property type="match status" value="1"/>
</dbReference>
<dbReference type="Gene3D" id="3.40.30.10">
    <property type="entry name" value="Glutaredoxin"/>
    <property type="match status" value="1"/>
</dbReference>
<dbReference type="EMBL" id="LAZR01001431">
    <property type="protein sequence ID" value="KKN44763.1"/>
    <property type="molecule type" value="Genomic_DNA"/>
</dbReference>
<dbReference type="InterPro" id="IPR011767">
    <property type="entry name" value="GLR_AS"/>
</dbReference>
<gene>
    <name evidence="2" type="ORF">LCGC14_0689740</name>
</gene>
<organism evidence="2">
    <name type="scientific">marine sediment metagenome</name>
    <dbReference type="NCBI Taxonomy" id="412755"/>
    <lineage>
        <taxon>unclassified sequences</taxon>
        <taxon>metagenomes</taxon>
        <taxon>ecological metagenomes</taxon>
    </lineage>
</organism>
<reference evidence="2" key="1">
    <citation type="journal article" date="2015" name="Nature">
        <title>Complex archaea that bridge the gap between prokaryotes and eukaryotes.</title>
        <authorList>
            <person name="Spang A."/>
            <person name="Saw J.H."/>
            <person name="Jorgensen S.L."/>
            <person name="Zaremba-Niedzwiedzka K."/>
            <person name="Martijn J."/>
            <person name="Lind A.E."/>
            <person name="van Eijk R."/>
            <person name="Schleper C."/>
            <person name="Guy L."/>
            <person name="Ettema T.J."/>
        </authorList>
    </citation>
    <scope>NUCLEOTIDE SEQUENCE</scope>
</reference>
<accession>A0A0F9TTT3</accession>